<sequence>MAKAIISSILEAQLGKYVDGLSGDSLQVGLWSGELVLQNLTLKPHALVELNLPITVVRGTIRRIHVVVPWNQLGSASVQIAVEGVYALVVPNTRLASAEEMHQSKQNQIERQELLRQHERLAKRNNKEGEDEGTFLSRLTERIVDNLKVTLRDVHFRYEDNISNPESPFACGIMIQSFSFHTTDPEGNEVFVDRATKKERFTHKAIKLIRMGAYWDRISPTDTKALLHKRMDGQACMSQMVQSMSEVDEAVTDSREKGRLWILKPCSVDVQLTRNETSDYTKAAKYTVHATVNQIVCGLSREQYEDMLFLDKAFAGRRAIEAHFFHGRCRPIHSVKARPREWWDYTLFLALTRAGRRQARQRKRLGQRLRWSGMKKNGIERREYIEAFRMQLRKATAFDWNSKHGKTIKHFEATYEIDVIMALRNQAETEEEKKKESDARAQAQAASAGWYGYFFGGGGAAATSTAVGSLSEVLTEEGRAELKQAYDDAVVKEKNTAVPADCNLFAVKLHLKRGILSLYQSGHLTPFLTGSLDGSLMVNVRPSNEWDMKFRMQEFRILNGKAADTKFHTFCTLSSSAKLANPSLPCVSFDANMRSVPIAGTSEHQDRLTVRLTAMPIQLMVDPSFLLFLYEFFMSMLPEQQLEKVWSFATSSVSEWMFSEEQEEELIRSAMQQKRMQYDVLVDMNAPVIVVPENLHDPLSSVVVLDLGRFSFKNDSTGVEASTNDDQLHWNVNMSDIQVLLGENGSLDMEHDDQNSKLPRILRDLSLEFSVATLQCGCVAGKKDTVSMTPNVSATANIPRVVIAISEPQLLSLARIHSSVLAQLASSSKSSSSPVPKVQSDAKSEALPIEQGERSAALKKAVSKIEDSLDKVLLTTTLSIGEVVVHLRESAEKDAFVVKITHTSFDLAILSSQYVFQARLQSLLMEDWLHEPTSPFFPLLSTGDAGDNAHLVSLDVTMYPAQNHSDGADREADMVVDVRFNTLEMQWNPSSIALLYQFITSYTSALQQYTALPVEPSAIPSGAQNIVADSGVEQTVSTIPTMVVRASLVQFAVTFNKDNINRQLMRLAVKDANVEYTTQNVFNSRNGQVEVSSGISGTLGNFIGHDLSLSKHCFYEPLVGLDVAMSAPHSPSGRKEALLKFSFTTDPTLGERSILWLDFQPIRLVYYHQQLLELVDFLFEGILGAMFSQTIMNATQLLLKEDESSVIFQVSVRNPTIILPLKMKSADHIKLTAGSLHVEHFPSSVVHFVGDKRKVIEFGDGSGSSAELPAREAIKASFSADFKRISLEDVSIFCGCGGGSADTLDVRYETIIATSISLRVNVEDMVSSTLRLDDSGSCLPRFAIGFRMSDVELLISRKSYLLLVGLVQDNFGAQQLSVDSSIDLATSSKPKLETMPSLRPEVSYSYSRTDLEAVTMQLAFTMSSLRCVLLSDAAQSDSASHQHAILSVVDTVSAARKSGMVEIVSREFVASLNQLRNASPAISISVAQFAVRDASGHYLGVAADNLTNEDACLDFNHPGTMLVCRKPAAVVYTWDDVGATCNLDVQMDDVSGIVIPEGILSLVDFFVVPPNDAEKAGQPLAQSSPPSPRKSPRRRSLDITGSGGPPKEYDMTVSVGARGVSLVFPCNLSQPQGKQISLGADFNITYKWSPSQKPASSTGEQTDLRFQSSLVVDAKGIELLIRNAERQGCLMTATDATPLPDCGPSEHVRAMVQIIEPCDLHVEISDLFPHANQKQQIVSLKFTPIEVYASYEDVQIAQETINAVSESVERYTLKKQKAPSQATETDSDVTKAPGGGGVLSPKVFENAEDDLNLEIHRWFTCDVEAMSLTLINDCDGCDMGLLQLHMRKCNLFLNVNYAPTPPSAAFAPPSTTISGNGTFVTLMSYYNPDTRLWHPMCSEWSLDLSVQGTIHGHSTVKSGSNEMHAILTANQPLDLIVTHGLLEMIASAGGAWNRALGGDALQSPPASPNPGKGSPRASREVIEKKKHAPCVIRNDTGMPIAFWLTSGSNTGRKQVLQHNELADLHYFHTVGKGSGVVRQYTMQERSDTMRLCVDLPDSGFQPVQGIVFEQLGSRAFPLTSSGGGSSKYALNCYAKLLEGRILVSISSQVKVVNRMSMPVQLLVNDPSWAAPVEIGVLNPRRETAIPLLLSLGTELRVRPMDSHFSWSAPIPVQTRSAGELKVEASSNGNSDVPSAIFCVTMAVEQSLRVVCFSEPIVLVNKLPVRVTYRVRSPLASGGAKTAKGDTLNVGAKSGIWWSDFQQRPQLKIAVEGCGSKWIDLAHAGNKTSEVFSVMLQRLDGRSFKLLIQIVEHAAKSMHIFLYAEIWFINRTGLELIYGNESDSESYVPPGSARSLVGNAQICAFSSATESTGASAPDVRICMGGCGWSSRFSADPRRLSWQDECLTIRSERRGSSATTGSNMLYEFGISADYATRHFGSITTLISVIPRYLVLNQTQHTVLLVEESLRDSFSSNEAHHILARGDVYALYWVGGARSRLRASIIGEGEFAWTESFSVDQLKTTELLVPGQRIKSQSTSVCLQVHVKKGTISQASIVVVITEVPVEDMFTATTQAAELERPSHGWDRVRLDSQIAGVVVTVADKKDESGKTSPAAPNRRVSSFNNLFGSSNASAKDKATAKVEVGNEEVNENVARLSISRIGLEFEKTVAHTEVKFNVMGIRIEDLLANSKDPIVLRPVSRADSFASRSASSADKYFLEVSYYEKAHAKLKWIERLQVELQDVRVTTSMRFVDCVDRMIKDTMTHFQSHSYSSLSLAATSAVVDLETDENILEYFVHSQADDDGSMASITGRKVYIESFEILPVRVVVSFSREKGDVRNDPNASFWLSNLKFKIENACLTLDEYRLNKAMATQEALIESLATFYEKSVKSQALGLIESIQVTSLVTSMVTGGVSSLVTTILGKTDSRLESSSNFQYEFLSNSQIVAKHSKELQECRSTAQFLQQVKHLVYDWDSNHTGLEARGCVALGILNNSRHSLVVNAHLNDGAEIRVLPLGRKSLASLSGSSSGAASFSDGGASEWRSDRSMVIFAWGYTPTLLTSGDVYFTVQSNACNIFVTRKTARLKANIGYTAAFTHQEVQNWWATNVVIVGDDIQVHTPETPSSAGPALTGAANPLFPSAPTPTAPLLKNGNSVIDEEYEIVFHSQALGIVAKQSGASVIVRECACLPSGEPGPALATGQIENGDVILSVNGIRVTTTNQFRDLVVHSPRPLVLRFQRFAERYNAAYDLFGESTSSSSGGGRSQPAPARGSSSSNAGFDLFGTGS</sequence>
<dbReference type="InterPro" id="IPR026847">
    <property type="entry name" value="VPS13"/>
</dbReference>
<dbReference type="GO" id="GO:0045053">
    <property type="term" value="P:protein retention in Golgi apparatus"/>
    <property type="evidence" value="ECO:0007669"/>
    <property type="project" value="TreeGrafter"/>
</dbReference>
<dbReference type="InterPro" id="IPR001478">
    <property type="entry name" value="PDZ"/>
</dbReference>
<organism evidence="6 7">
    <name type="scientific">Lagenidium giganteum</name>
    <dbReference type="NCBI Taxonomy" id="4803"/>
    <lineage>
        <taxon>Eukaryota</taxon>
        <taxon>Sar</taxon>
        <taxon>Stramenopiles</taxon>
        <taxon>Oomycota</taxon>
        <taxon>Peronosporomycetes</taxon>
        <taxon>Pythiales</taxon>
        <taxon>Pythiaceae</taxon>
    </lineage>
</organism>
<dbReference type="Pfam" id="PF12624">
    <property type="entry name" value="VPS13_N"/>
    <property type="match status" value="1"/>
</dbReference>
<dbReference type="Pfam" id="PF25036">
    <property type="entry name" value="VPS13_VAB"/>
    <property type="match status" value="1"/>
</dbReference>
<dbReference type="Gene3D" id="2.30.42.10">
    <property type="match status" value="1"/>
</dbReference>
<dbReference type="InterPro" id="IPR036034">
    <property type="entry name" value="PDZ_sf"/>
</dbReference>
<accession>A0AAV2YW40</accession>
<dbReference type="SUPFAM" id="SSF50156">
    <property type="entry name" value="PDZ domain-like"/>
    <property type="match status" value="1"/>
</dbReference>
<dbReference type="Proteomes" id="UP001146120">
    <property type="component" value="Unassembled WGS sequence"/>
</dbReference>
<comment type="similarity">
    <text evidence="1">Belongs to the VPS13 family.</text>
</comment>
<protein>
    <recommendedName>
        <fullName evidence="5">PDZ domain-containing protein</fullName>
    </recommendedName>
</protein>
<dbReference type="EMBL" id="DAKRPA010000089">
    <property type="protein sequence ID" value="DAZ99155.1"/>
    <property type="molecule type" value="Genomic_DNA"/>
</dbReference>
<dbReference type="GO" id="GO:0006623">
    <property type="term" value="P:protein targeting to vacuole"/>
    <property type="evidence" value="ECO:0007669"/>
    <property type="project" value="TreeGrafter"/>
</dbReference>
<evidence type="ECO:0000259" key="5">
    <source>
        <dbReference type="PROSITE" id="PS50106"/>
    </source>
</evidence>
<feature type="region of interest" description="Disordered" evidence="4">
    <location>
        <begin position="1956"/>
        <end position="1980"/>
    </location>
</feature>
<reference evidence="6" key="2">
    <citation type="journal article" date="2023" name="Microbiol Resour">
        <title>Decontamination and Annotation of the Draft Genome Sequence of the Oomycete Lagenidium giganteum ARSEF 373.</title>
        <authorList>
            <person name="Morgan W.R."/>
            <person name="Tartar A."/>
        </authorList>
    </citation>
    <scope>NUCLEOTIDE SEQUENCE</scope>
    <source>
        <strain evidence="6">ARSEF 373</strain>
    </source>
</reference>
<proteinExistence type="inferred from homology"/>
<keyword evidence="3" id="KW-0445">Lipid transport</keyword>
<feature type="region of interest" description="Disordered" evidence="4">
    <location>
        <begin position="3250"/>
        <end position="3282"/>
    </location>
</feature>
<keyword evidence="2" id="KW-0813">Transport</keyword>
<dbReference type="GO" id="GO:0006869">
    <property type="term" value="P:lipid transport"/>
    <property type="evidence" value="ECO:0007669"/>
    <property type="project" value="UniProtKB-KW"/>
</dbReference>
<gene>
    <name evidence="6" type="ORF">N0F65_010239</name>
</gene>
<feature type="domain" description="PDZ" evidence="5">
    <location>
        <begin position="3190"/>
        <end position="3237"/>
    </location>
</feature>
<dbReference type="PANTHER" id="PTHR16166">
    <property type="entry name" value="VACUOLAR PROTEIN SORTING-ASSOCIATED PROTEIN VPS13"/>
    <property type="match status" value="1"/>
</dbReference>
<comment type="caution">
    <text evidence="6">The sequence shown here is derived from an EMBL/GenBank/DDBJ whole genome shotgun (WGS) entry which is preliminary data.</text>
</comment>
<keyword evidence="7" id="KW-1185">Reference proteome</keyword>
<dbReference type="PANTHER" id="PTHR16166:SF93">
    <property type="entry name" value="INTERMEMBRANE LIPID TRANSFER PROTEIN VPS13"/>
    <property type="match status" value="1"/>
</dbReference>
<evidence type="ECO:0000313" key="6">
    <source>
        <dbReference type="EMBL" id="DAZ99155.1"/>
    </source>
</evidence>
<name>A0AAV2YW40_9STRA</name>
<evidence type="ECO:0000256" key="3">
    <source>
        <dbReference type="ARBA" id="ARBA00023055"/>
    </source>
</evidence>
<evidence type="ECO:0000256" key="4">
    <source>
        <dbReference type="SAM" id="MobiDB-lite"/>
    </source>
</evidence>
<dbReference type="PROSITE" id="PS50106">
    <property type="entry name" value="PDZ"/>
    <property type="match status" value="1"/>
</dbReference>
<dbReference type="InterPro" id="IPR009543">
    <property type="entry name" value="VPS13_VAB"/>
</dbReference>
<evidence type="ECO:0000256" key="2">
    <source>
        <dbReference type="ARBA" id="ARBA00022448"/>
    </source>
</evidence>
<feature type="region of interest" description="Disordered" evidence="4">
    <location>
        <begin position="1574"/>
        <end position="1609"/>
    </location>
</feature>
<reference evidence="6" key="1">
    <citation type="submission" date="2022-11" db="EMBL/GenBank/DDBJ databases">
        <authorList>
            <person name="Morgan W.R."/>
            <person name="Tartar A."/>
        </authorList>
    </citation>
    <scope>NUCLEOTIDE SEQUENCE</scope>
    <source>
        <strain evidence="6">ARSEF 373</strain>
    </source>
</reference>
<evidence type="ECO:0000256" key="1">
    <source>
        <dbReference type="ARBA" id="ARBA00006545"/>
    </source>
</evidence>
<evidence type="ECO:0000313" key="7">
    <source>
        <dbReference type="Proteomes" id="UP001146120"/>
    </source>
</evidence>
<feature type="region of interest" description="Disordered" evidence="4">
    <location>
        <begin position="1775"/>
        <end position="1795"/>
    </location>
</feature>
<dbReference type="InterPro" id="IPR026854">
    <property type="entry name" value="VPS13_N"/>
</dbReference>